<dbReference type="eggNOG" id="ENOG502S6FQ">
    <property type="taxonomic scope" value="Eukaryota"/>
</dbReference>
<feature type="transmembrane region" description="Helical" evidence="1">
    <location>
        <begin position="88"/>
        <end position="111"/>
    </location>
</feature>
<evidence type="ECO:0000313" key="4">
    <source>
        <dbReference type="Proteomes" id="UP000659654"/>
    </source>
</evidence>
<gene>
    <name evidence="2" type="ORF">BXYJ_LOCUS1668</name>
</gene>
<reference evidence="2" key="2">
    <citation type="submission" date="2020-09" db="EMBL/GenBank/DDBJ databases">
        <authorList>
            <person name="Kikuchi T."/>
        </authorList>
    </citation>
    <scope>NUCLEOTIDE SEQUENCE</scope>
    <source>
        <strain evidence="2">Ka4C1</strain>
    </source>
</reference>
<evidence type="ECO:0000313" key="3">
    <source>
        <dbReference type="Proteomes" id="UP000095284"/>
    </source>
</evidence>
<dbReference type="EMBL" id="CAJFCV020000001">
    <property type="protein sequence ID" value="CAG9085340.1"/>
    <property type="molecule type" value="Genomic_DNA"/>
</dbReference>
<keyword evidence="1" id="KW-1133">Transmembrane helix</keyword>
<dbReference type="EMBL" id="CAJFDI010000001">
    <property type="protein sequence ID" value="CAD5209904.1"/>
    <property type="molecule type" value="Genomic_DNA"/>
</dbReference>
<sequence length="257" mass="28337">MLGSVLNLHKKKNVEKEDGEDRLPAESRFCVLSGHLNWRFAARKERGCAQCNLGGAIMFYACLAVLILFGIMCFCVTIAIIDLEAYNFGLYIVLLCIVGTMLACALCIANPNACPNPVWYSNFCLMLQEMYPAPDGTSSPKMTGLRSRMMAMQTASATHHSTTNDDGKLPVRNESRATVAMLAPAVHIMHQVWKGMAWVADGIDEDDEDPTRSYDNLEVGQSTSDSDAINMKRLSTVIEHDQEELGSDFASCHDVMV</sequence>
<evidence type="ECO:0000313" key="5">
    <source>
        <dbReference type="WBParaSite" id="BXY_0567900.1"/>
    </source>
</evidence>
<dbReference type="Proteomes" id="UP000095284">
    <property type="component" value="Unplaced"/>
</dbReference>
<keyword evidence="4" id="KW-1185">Reference proteome</keyword>
<evidence type="ECO:0000256" key="1">
    <source>
        <dbReference type="SAM" id="Phobius"/>
    </source>
</evidence>
<name>A0A1I7RY62_BURXY</name>
<feature type="transmembrane region" description="Helical" evidence="1">
    <location>
        <begin position="57"/>
        <end position="81"/>
    </location>
</feature>
<reference evidence="5" key="1">
    <citation type="submission" date="2016-11" db="UniProtKB">
        <authorList>
            <consortium name="WormBaseParasite"/>
        </authorList>
    </citation>
    <scope>IDENTIFICATION</scope>
</reference>
<evidence type="ECO:0000313" key="2">
    <source>
        <dbReference type="EMBL" id="CAD5209904.1"/>
    </source>
</evidence>
<keyword evidence="1" id="KW-0472">Membrane</keyword>
<accession>A0A1I7RY62</accession>
<keyword evidence="1" id="KW-0812">Transmembrane</keyword>
<proteinExistence type="predicted"/>
<dbReference type="Proteomes" id="UP000659654">
    <property type="component" value="Unassembled WGS sequence"/>
</dbReference>
<dbReference type="WBParaSite" id="BXY_0567900.1">
    <property type="protein sequence ID" value="BXY_0567900.1"/>
    <property type="gene ID" value="BXY_0567900"/>
</dbReference>
<dbReference type="Proteomes" id="UP000582659">
    <property type="component" value="Unassembled WGS sequence"/>
</dbReference>
<protein>
    <submittedName>
        <fullName evidence="2">(pine wood nematode) hypothetical protein</fullName>
    </submittedName>
</protein>
<organism evidence="3 5">
    <name type="scientific">Bursaphelenchus xylophilus</name>
    <name type="common">Pinewood nematode worm</name>
    <name type="synonym">Aphelenchoides xylophilus</name>
    <dbReference type="NCBI Taxonomy" id="6326"/>
    <lineage>
        <taxon>Eukaryota</taxon>
        <taxon>Metazoa</taxon>
        <taxon>Ecdysozoa</taxon>
        <taxon>Nematoda</taxon>
        <taxon>Chromadorea</taxon>
        <taxon>Rhabditida</taxon>
        <taxon>Tylenchina</taxon>
        <taxon>Tylenchomorpha</taxon>
        <taxon>Aphelenchoidea</taxon>
        <taxon>Aphelenchoididae</taxon>
        <taxon>Bursaphelenchus</taxon>
    </lineage>
</organism>
<dbReference type="OrthoDB" id="5849338at2759"/>
<dbReference type="AlphaFoldDB" id="A0A1I7RY62"/>